<organism evidence="1">
    <name type="scientific">marine sediment metagenome</name>
    <dbReference type="NCBI Taxonomy" id="412755"/>
    <lineage>
        <taxon>unclassified sequences</taxon>
        <taxon>metagenomes</taxon>
        <taxon>ecological metagenomes</taxon>
    </lineage>
</organism>
<feature type="non-terminal residue" evidence="1">
    <location>
        <position position="1"/>
    </location>
</feature>
<evidence type="ECO:0000313" key="1">
    <source>
        <dbReference type="EMBL" id="GAI40873.1"/>
    </source>
</evidence>
<sequence>PNIGYLLLLFNNLTLAMFPLGGMRFQVEIALRHPHKAAGGILEFPFVAFDA</sequence>
<name>X1NB62_9ZZZZ</name>
<dbReference type="AlphaFoldDB" id="X1NB62"/>
<accession>X1NB62</accession>
<dbReference type="EMBL" id="BARV01029078">
    <property type="protein sequence ID" value="GAI40873.1"/>
    <property type="molecule type" value="Genomic_DNA"/>
</dbReference>
<proteinExistence type="predicted"/>
<reference evidence="1" key="1">
    <citation type="journal article" date="2014" name="Front. Microbiol.">
        <title>High frequency of phylogenetically diverse reductive dehalogenase-homologous genes in deep subseafloor sedimentary metagenomes.</title>
        <authorList>
            <person name="Kawai M."/>
            <person name="Futagami T."/>
            <person name="Toyoda A."/>
            <person name="Takaki Y."/>
            <person name="Nishi S."/>
            <person name="Hori S."/>
            <person name="Arai W."/>
            <person name="Tsubouchi T."/>
            <person name="Morono Y."/>
            <person name="Uchiyama I."/>
            <person name="Ito T."/>
            <person name="Fujiyama A."/>
            <person name="Inagaki F."/>
            <person name="Takami H."/>
        </authorList>
    </citation>
    <scope>NUCLEOTIDE SEQUENCE</scope>
    <source>
        <strain evidence="1">Expedition CK06-06</strain>
    </source>
</reference>
<comment type="caution">
    <text evidence="1">The sequence shown here is derived from an EMBL/GenBank/DDBJ whole genome shotgun (WGS) entry which is preliminary data.</text>
</comment>
<protein>
    <submittedName>
        <fullName evidence="1">Uncharacterized protein</fullName>
    </submittedName>
</protein>
<gene>
    <name evidence="1" type="ORF">S06H3_46434</name>
</gene>